<dbReference type="EMBL" id="CP001699">
    <property type="protein sequence ID" value="ACU60123.1"/>
    <property type="molecule type" value="Genomic_DNA"/>
</dbReference>
<keyword evidence="2" id="KW-1133">Transmembrane helix</keyword>
<dbReference type="OrthoDB" id="1090267at2"/>
<dbReference type="RefSeq" id="WP_012790299.1">
    <property type="nucleotide sequence ID" value="NC_013132.1"/>
</dbReference>
<dbReference type="InterPro" id="IPR016032">
    <property type="entry name" value="Sig_transdc_resp-reg_C-effctor"/>
</dbReference>
<name>A0A979GQJ5_CHIPD</name>
<evidence type="ECO:0000256" key="1">
    <source>
        <dbReference type="SAM" id="Coils"/>
    </source>
</evidence>
<feature type="domain" description="HTH luxR-type" evidence="3">
    <location>
        <begin position="560"/>
        <end position="587"/>
    </location>
</feature>
<dbReference type="SUPFAM" id="SSF48452">
    <property type="entry name" value="TPR-like"/>
    <property type="match status" value="1"/>
</dbReference>
<dbReference type="Proteomes" id="UP000002215">
    <property type="component" value="Chromosome"/>
</dbReference>
<keyword evidence="2" id="KW-0812">Transmembrane</keyword>
<dbReference type="KEGG" id="cpi:Cpin_2641"/>
<evidence type="ECO:0000256" key="2">
    <source>
        <dbReference type="SAM" id="Phobius"/>
    </source>
</evidence>
<dbReference type="InterPro" id="IPR000792">
    <property type="entry name" value="Tscrpt_reg_LuxR_C"/>
</dbReference>
<evidence type="ECO:0000313" key="5">
    <source>
        <dbReference type="Proteomes" id="UP000002215"/>
    </source>
</evidence>
<feature type="coiled-coil region" evidence="1">
    <location>
        <begin position="423"/>
        <end position="471"/>
    </location>
</feature>
<keyword evidence="2" id="KW-0472">Membrane</keyword>
<dbReference type="InterPro" id="IPR011990">
    <property type="entry name" value="TPR-like_helical_dom_sf"/>
</dbReference>
<evidence type="ECO:0000313" key="4">
    <source>
        <dbReference type="EMBL" id="ACU60123.1"/>
    </source>
</evidence>
<dbReference type="AlphaFoldDB" id="A0A979GQJ5"/>
<protein>
    <recommendedName>
        <fullName evidence="3">HTH luxR-type domain-containing protein</fullName>
    </recommendedName>
</protein>
<gene>
    <name evidence="4" type="ordered locus">Cpin_2641</name>
</gene>
<dbReference type="GO" id="GO:0003677">
    <property type="term" value="F:DNA binding"/>
    <property type="evidence" value="ECO:0007669"/>
    <property type="project" value="InterPro"/>
</dbReference>
<dbReference type="SUPFAM" id="SSF46894">
    <property type="entry name" value="C-terminal effector domain of the bipartite response regulators"/>
    <property type="match status" value="1"/>
</dbReference>
<dbReference type="GO" id="GO:0006355">
    <property type="term" value="P:regulation of DNA-templated transcription"/>
    <property type="evidence" value="ECO:0007669"/>
    <property type="project" value="InterPro"/>
</dbReference>
<dbReference type="Gene3D" id="1.25.40.10">
    <property type="entry name" value="Tetratricopeptide repeat domain"/>
    <property type="match status" value="1"/>
</dbReference>
<feature type="transmembrane region" description="Helical" evidence="2">
    <location>
        <begin position="384"/>
        <end position="402"/>
    </location>
</feature>
<reference evidence="5" key="1">
    <citation type="submission" date="2009-08" db="EMBL/GenBank/DDBJ databases">
        <title>The complete genome of Chitinophaga pinensis DSM 2588.</title>
        <authorList>
            <consortium name="US DOE Joint Genome Institute (JGI-PGF)"/>
            <person name="Lucas S."/>
            <person name="Copeland A."/>
            <person name="Lapidus A."/>
            <person name="Glavina del Rio T."/>
            <person name="Dalin E."/>
            <person name="Tice H."/>
            <person name="Bruce D."/>
            <person name="Goodwin L."/>
            <person name="Pitluck S."/>
            <person name="Kyrpides N."/>
            <person name="Mavromatis K."/>
            <person name="Ivanova N."/>
            <person name="Mikhailova N."/>
            <person name="Sims D."/>
            <person name="Meinche L."/>
            <person name="Brettin T."/>
            <person name="Detter J.C."/>
            <person name="Han C."/>
            <person name="Larimer F."/>
            <person name="Land M."/>
            <person name="Hauser L."/>
            <person name="Markowitz V."/>
            <person name="Cheng J.-F."/>
            <person name="Hugenholtz P."/>
            <person name="Woyke T."/>
            <person name="Wu D."/>
            <person name="Spring S."/>
            <person name="Klenk H.-P."/>
            <person name="Eisen J.A."/>
        </authorList>
    </citation>
    <scope>NUCLEOTIDE SEQUENCE [LARGE SCALE GENOMIC DNA]</scope>
    <source>
        <strain evidence="5">ATCC 43595 / DSM 2588 / LMG 13176 / NBRC 15968 / NCIMB 11800 / UQM 2034</strain>
    </source>
</reference>
<reference evidence="4 5" key="2">
    <citation type="journal article" date="2010" name="Stand. Genomic Sci.">
        <title>Complete genome sequence of Chitinophaga pinensis type strain (UQM 2034).</title>
        <authorList>
            <person name="Glavina Del Rio T."/>
            <person name="Abt B."/>
            <person name="Spring S."/>
            <person name="Lapidus A."/>
            <person name="Nolan M."/>
            <person name="Tice H."/>
            <person name="Copeland A."/>
            <person name="Cheng J.F."/>
            <person name="Chen F."/>
            <person name="Bruce D."/>
            <person name="Goodwin L."/>
            <person name="Pitluck S."/>
            <person name="Ivanova N."/>
            <person name="Mavromatis K."/>
            <person name="Mikhailova N."/>
            <person name="Pati A."/>
            <person name="Chen A."/>
            <person name="Palaniappan K."/>
            <person name="Land M."/>
            <person name="Hauser L."/>
            <person name="Chang Y.J."/>
            <person name="Jeffries C.D."/>
            <person name="Chain P."/>
            <person name="Saunders E."/>
            <person name="Detter J.C."/>
            <person name="Brettin T."/>
            <person name="Rohde M."/>
            <person name="Goker M."/>
            <person name="Bristow J."/>
            <person name="Eisen J.A."/>
            <person name="Markowitz V."/>
            <person name="Hugenholtz P."/>
            <person name="Kyrpides N.C."/>
            <person name="Klenk H.P."/>
            <person name="Lucas S."/>
        </authorList>
    </citation>
    <scope>NUCLEOTIDE SEQUENCE [LARGE SCALE GENOMIC DNA]</scope>
    <source>
        <strain evidence="5">ATCC 43595 / DSM 2588 / LMG 13176 / NBRC 15968 / NCIMB 11800 / UQM 2034</strain>
    </source>
</reference>
<keyword evidence="1" id="KW-0175">Coiled coil</keyword>
<organism evidence="4 5">
    <name type="scientific">Chitinophaga pinensis (strain ATCC 43595 / DSM 2588 / LMG 13176 / NBRC 15968 / NCIMB 11800 / UQM 2034)</name>
    <dbReference type="NCBI Taxonomy" id="485918"/>
    <lineage>
        <taxon>Bacteria</taxon>
        <taxon>Pseudomonadati</taxon>
        <taxon>Bacteroidota</taxon>
        <taxon>Chitinophagia</taxon>
        <taxon>Chitinophagales</taxon>
        <taxon>Chitinophagaceae</taxon>
        <taxon>Chitinophaga</taxon>
    </lineage>
</organism>
<proteinExistence type="predicted"/>
<dbReference type="PROSITE" id="PS00622">
    <property type="entry name" value="HTH_LUXR_1"/>
    <property type="match status" value="1"/>
</dbReference>
<sequence length="603" mass="69263">MSRVLLQKNITTEQRVMTLSLLARAKSITETDHAISLGLQAVQLSRSLSDVQHTAMAYAILAPIYLQKNDLTAAAQMVDSAVFYATMTENALAKGIAWYRKAWMENLQGKPQEALISAQQSLKYLEQSKDVNYQSSVYYIIASIYANLYDSPLHKKYAQLCLQAAIKDMDYDNILMAYQTLGTYWQYYHMEHQDDRSALDAAFFYNRVAMQLFLARKDRMIFHSTMAIIALNTADLYAQNLPASYRDSVFYYLDFAQKIGMETHHLEVVANCYGMKSDYEVAAGNYQKAEGLLLKGLEFVNADSARNLATKVQFMSSLATVAEKQGHYKEAYEYQQKYAALYTDLYNEEKMNMTKELEAKYQAEKNATALRTLEQTAILHKRLGYLYIGLGLASVAAAVFLFRSLRFRLRLVQKEKEDAALLAQLKQNENRQLAMEKQEAELQARLSEEEAMRLIAEHELLQERQERLEKDLLAGTLQVEQKTVLLQTLQQTIARNRNDKSVLSQLNHIIEHDKKLDESFADNKADFDNISPEFFEKLKERSANMLSRLDLKHCSYIYLGLTNKEVAQRLGIAPKSIIMARYRIKLKLSLAKEEELDEYIRSL</sequence>
<accession>A0A979GQJ5</accession>
<evidence type="ECO:0000259" key="3">
    <source>
        <dbReference type="PROSITE" id="PS00622"/>
    </source>
</evidence>